<dbReference type="InterPro" id="IPR017734">
    <property type="entry name" value="T6SS_SciN"/>
</dbReference>
<feature type="signal peptide" evidence="1">
    <location>
        <begin position="1"/>
        <end position="19"/>
    </location>
</feature>
<gene>
    <name evidence="2" type="primary">tssJ</name>
    <name evidence="2" type="ORF">JMJ55_25280</name>
</gene>
<comment type="caution">
    <text evidence="2">The sequence shown here is derived from an EMBL/GenBank/DDBJ whole genome shotgun (WGS) entry which is preliminary data.</text>
</comment>
<dbReference type="RefSeq" id="WP_202828398.1">
    <property type="nucleotide sequence ID" value="NZ_JAEUXJ010000017.1"/>
</dbReference>
<dbReference type="Gene3D" id="2.60.40.4150">
    <property type="entry name" value="Type VI secretion system, lipoprotein SciN"/>
    <property type="match status" value="1"/>
</dbReference>
<reference evidence="2 3" key="1">
    <citation type="submission" date="2021-01" db="EMBL/GenBank/DDBJ databases">
        <title>Belnapia mucosa sp. nov. and Belnapia arida sp. nov., isolated from the Tabernas Desert (Almeria, Spain).</title>
        <authorList>
            <person name="Molina-Menor E."/>
            <person name="Vidal-Verdu A."/>
            <person name="Calonge A."/>
            <person name="Satari L."/>
            <person name="Pereto Magraner J."/>
            <person name="Porcar Miralles M."/>
        </authorList>
    </citation>
    <scope>NUCLEOTIDE SEQUENCE [LARGE SCALE GENOMIC DNA]</scope>
    <source>
        <strain evidence="2 3">T6</strain>
    </source>
</reference>
<dbReference type="PANTHER" id="PTHR37625:SF4">
    <property type="entry name" value="OUTER MEMBRANE LIPOPROTEIN"/>
    <property type="match status" value="1"/>
</dbReference>
<feature type="chain" id="PRO_5045682795" evidence="1">
    <location>
        <begin position="20"/>
        <end position="157"/>
    </location>
</feature>
<dbReference type="PANTHER" id="PTHR37625">
    <property type="entry name" value="OUTER MEMBRANE LIPOPROTEIN-RELATED"/>
    <property type="match status" value="1"/>
</dbReference>
<dbReference type="Pfam" id="PF12790">
    <property type="entry name" value="T6SS-SciN"/>
    <property type="match status" value="1"/>
</dbReference>
<evidence type="ECO:0000313" key="2">
    <source>
        <dbReference type="EMBL" id="MBL6458656.1"/>
    </source>
</evidence>
<evidence type="ECO:0000256" key="1">
    <source>
        <dbReference type="SAM" id="SignalP"/>
    </source>
</evidence>
<proteinExistence type="predicted"/>
<keyword evidence="2" id="KW-0449">Lipoprotein</keyword>
<dbReference type="NCBIfam" id="TIGR03352">
    <property type="entry name" value="VI_chp_3"/>
    <property type="match status" value="1"/>
</dbReference>
<keyword evidence="3" id="KW-1185">Reference proteome</keyword>
<dbReference type="Proteomes" id="UP000606490">
    <property type="component" value="Unassembled WGS sequence"/>
</dbReference>
<protein>
    <submittedName>
        <fullName evidence="2">Type VI secretion system lipoprotein TssJ</fullName>
    </submittedName>
</protein>
<accession>A0ABS1VAF3</accession>
<evidence type="ECO:0000313" key="3">
    <source>
        <dbReference type="Proteomes" id="UP000606490"/>
    </source>
</evidence>
<dbReference type="InterPro" id="IPR038706">
    <property type="entry name" value="Type_VI_SciN-like_sf"/>
</dbReference>
<organism evidence="2 3">
    <name type="scientific">Belnapia mucosa</name>
    <dbReference type="NCBI Taxonomy" id="2804532"/>
    <lineage>
        <taxon>Bacteria</taxon>
        <taxon>Pseudomonadati</taxon>
        <taxon>Pseudomonadota</taxon>
        <taxon>Alphaproteobacteria</taxon>
        <taxon>Acetobacterales</taxon>
        <taxon>Roseomonadaceae</taxon>
        <taxon>Belnapia</taxon>
    </lineage>
</organism>
<name>A0ABS1VAF3_9PROT</name>
<dbReference type="EMBL" id="JAEUXJ010000017">
    <property type="protein sequence ID" value="MBL6458656.1"/>
    <property type="molecule type" value="Genomic_DNA"/>
</dbReference>
<sequence>MRRRSLPALAASLAGPVLAPPSCASRPMPTRLALRVSASDDVNPDGAGMPKPIRVRILQLAGIAALSRASFFALDADPAKVLGTDLLASEDVLLGPGQAVTLEQEAKPGTLYLGVVGAFFAIESARWQAWAPVRPGARNAYVARLGTAAAAITKGET</sequence>
<keyword evidence="1" id="KW-0732">Signal</keyword>